<dbReference type="CDD" id="cd00383">
    <property type="entry name" value="trans_reg_C"/>
    <property type="match status" value="1"/>
</dbReference>
<keyword evidence="3" id="KW-0805">Transcription regulation</keyword>
<dbReference type="Proteomes" id="UP000516696">
    <property type="component" value="Chromosome"/>
</dbReference>
<dbReference type="Pfam" id="PF00072">
    <property type="entry name" value="Response_reg"/>
    <property type="match status" value="1"/>
</dbReference>
<dbReference type="PANTHER" id="PTHR48111">
    <property type="entry name" value="REGULATOR OF RPOS"/>
    <property type="match status" value="1"/>
</dbReference>
<organism evidence="10 14">
    <name type="scientific">Enterococcus gallinarum</name>
    <dbReference type="NCBI Taxonomy" id="1353"/>
    <lineage>
        <taxon>Bacteria</taxon>
        <taxon>Bacillati</taxon>
        <taxon>Bacillota</taxon>
        <taxon>Bacilli</taxon>
        <taxon>Lactobacillales</taxon>
        <taxon>Enterococcaceae</taxon>
        <taxon>Enterococcus</taxon>
    </lineage>
</organism>
<dbReference type="RefSeq" id="WP_103300846.1">
    <property type="nucleotide sequence ID" value="NZ_CAKOCH010000005.1"/>
</dbReference>
<reference evidence="12 13" key="1">
    <citation type="submission" date="2020-03" db="EMBL/GenBank/DDBJ databases">
        <title>Characterization of ganglioside-mimicking enterococci.</title>
        <authorList>
            <person name="Patry R.T."/>
            <person name="Nothaft H."/>
            <person name="Bridger R."/>
            <person name="Shajahan A."/>
            <person name="Huynh S."/>
            <person name="Sanchez S."/>
            <person name="Azadi P."/>
            <person name="Cooper K."/>
            <person name="Miller W.G."/>
            <person name="Parker C.T."/>
            <person name="Wells L."/>
            <person name="Szymanski C.M."/>
        </authorList>
    </citation>
    <scope>NUCLEOTIDE SEQUENCE [LARGE SCALE GENOMIC DNA]</scope>
    <source>
        <strain evidence="12 13">EGM181</strain>
    </source>
</reference>
<evidence type="ECO:0000256" key="7">
    <source>
        <dbReference type="PROSITE-ProRule" id="PRU01091"/>
    </source>
</evidence>
<dbReference type="PROSITE" id="PS51755">
    <property type="entry name" value="OMPR_PHOB"/>
    <property type="match status" value="1"/>
</dbReference>
<dbReference type="GO" id="GO:0000976">
    <property type="term" value="F:transcription cis-regulatory region binding"/>
    <property type="evidence" value="ECO:0007669"/>
    <property type="project" value="TreeGrafter"/>
</dbReference>
<dbReference type="SMART" id="SM00448">
    <property type="entry name" value="REC"/>
    <property type="match status" value="1"/>
</dbReference>
<dbReference type="Proteomes" id="UP001241571">
    <property type="component" value="Unassembled WGS sequence"/>
</dbReference>
<dbReference type="SUPFAM" id="SSF52172">
    <property type="entry name" value="CheY-like"/>
    <property type="match status" value="1"/>
</dbReference>
<dbReference type="GO" id="GO:0000156">
    <property type="term" value="F:phosphorelay response regulator activity"/>
    <property type="evidence" value="ECO:0007669"/>
    <property type="project" value="TreeGrafter"/>
</dbReference>
<dbReference type="InterPro" id="IPR016032">
    <property type="entry name" value="Sig_transdc_resp-reg_C-effctor"/>
</dbReference>
<evidence type="ECO:0000256" key="2">
    <source>
        <dbReference type="ARBA" id="ARBA00023012"/>
    </source>
</evidence>
<evidence type="ECO:0000313" key="13">
    <source>
        <dbReference type="Proteomes" id="UP000516696"/>
    </source>
</evidence>
<dbReference type="InterPro" id="IPR036388">
    <property type="entry name" value="WH-like_DNA-bd_sf"/>
</dbReference>
<dbReference type="Proteomes" id="UP000571857">
    <property type="component" value="Unassembled WGS sequence"/>
</dbReference>
<feature type="domain" description="Response regulatory" evidence="8">
    <location>
        <begin position="3"/>
        <end position="116"/>
    </location>
</feature>
<dbReference type="PANTHER" id="PTHR48111:SF43">
    <property type="entry name" value="STAGE 0 SPORULATION PROTEIN A HOMOLOG"/>
    <property type="match status" value="1"/>
</dbReference>
<dbReference type="GO" id="GO:0005829">
    <property type="term" value="C:cytosol"/>
    <property type="evidence" value="ECO:0007669"/>
    <property type="project" value="TreeGrafter"/>
</dbReference>
<dbReference type="PROSITE" id="PS50110">
    <property type="entry name" value="RESPONSE_REGULATORY"/>
    <property type="match status" value="1"/>
</dbReference>
<dbReference type="SMART" id="SM00862">
    <property type="entry name" value="Trans_reg_C"/>
    <property type="match status" value="1"/>
</dbReference>
<keyword evidence="4 7" id="KW-0238">DNA-binding</keyword>
<dbReference type="Pfam" id="PF00486">
    <property type="entry name" value="Trans_reg_C"/>
    <property type="match status" value="1"/>
</dbReference>
<reference evidence="11 15" key="3">
    <citation type="submission" date="2023-06" db="EMBL/GenBank/DDBJ databases">
        <title>Acute promotion of culturable opportunistic pathogens and persistent increase of antibiotic resistance following antibiotic exposure in mouse gut microbiota.</title>
        <authorList>
            <person name="Li L."/>
            <person name="Wang B."/>
            <person name="Sun Y."/>
            <person name="Wang M."/>
            <person name="Xu H."/>
        </authorList>
    </citation>
    <scope>NUCLEOTIDE SEQUENCE [LARGE SCALE GENOMIC DNA]</scope>
    <source>
        <strain evidence="11 15">CRI2_2</strain>
    </source>
</reference>
<feature type="modified residue" description="4-aspartylphosphate" evidence="6">
    <location>
        <position position="52"/>
    </location>
</feature>
<dbReference type="InterPro" id="IPR011006">
    <property type="entry name" value="CheY-like_superfamily"/>
</dbReference>
<keyword evidence="2" id="KW-0902">Two-component regulatory system</keyword>
<dbReference type="EMBL" id="JABXJK010000075">
    <property type="protein sequence ID" value="MBA0973729.1"/>
    <property type="molecule type" value="Genomic_DNA"/>
</dbReference>
<dbReference type="InterPro" id="IPR001867">
    <property type="entry name" value="OmpR/PhoB-type_DNA-bd"/>
</dbReference>
<name>A0A2K3QTU6_ENTGA</name>
<dbReference type="InterPro" id="IPR001789">
    <property type="entry name" value="Sig_transdc_resp-reg_receiver"/>
</dbReference>
<reference evidence="10 14" key="2">
    <citation type="submission" date="2020-06" db="EMBL/GenBank/DDBJ databases">
        <title>Crossreactivity between MHC class I-restricted antigens from cancer cells and an enterococcal bacteriophage.</title>
        <authorList>
            <person name="Fluckiger A."/>
            <person name="Daillere R."/>
            <person name="Sassi M."/>
            <person name="Cattoir V."/>
            <person name="Kroemer G."/>
            <person name="Zitvogel L."/>
        </authorList>
    </citation>
    <scope>NUCLEOTIDE SEQUENCE [LARGE SCALE GENOMIC DNA]</scope>
    <source>
        <strain evidence="10 14">EG4</strain>
    </source>
</reference>
<keyword evidence="1 6" id="KW-0597">Phosphoprotein</keyword>
<evidence type="ECO:0000256" key="1">
    <source>
        <dbReference type="ARBA" id="ARBA00022553"/>
    </source>
</evidence>
<dbReference type="AlphaFoldDB" id="A0A2K3QTU6"/>
<evidence type="ECO:0000313" key="14">
    <source>
        <dbReference type="Proteomes" id="UP000571857"/>
    </source>
</evidence>
<dbReference type="EMBL" id="JASUBT010000009">
    <property type="protein sequence ID" value="MDL4936617.1"/>
    <property type="molecule type" value="Genomic_DNA"/>
</dbReference>
<evidence type="ECO:0000256" key="3">
    <source>
        <dbReference type="ARBA" id="ARBA00023015"/>
    </source>
</evidence>
<evidence type="ECO:0000313" key="11">
    <source>
        <dbReference type="EMBL" id="MDL4936617.1"/>
    </source>
</evidence>
<evidence type="ECO:0000259" key="8">
    <source>
        <dbReference type="PROSITE" id="PS50110"/>
    </source>
</evidence>
<accession>A0A2K3QTU6</accession>
<protein>
    <submittedName>
        <fullName evidence="10">Response regulator transcription factor</fullName>
    </submittedName>
</protein>
<feature type="domain" description="OmpR/PhoB-type" evidence="9">
    <location>
        <begin position="127"/>
        <end position="225"/>
    </location>
</feature>
<evidence type="ECO:0000256" key="4">
    <source>
        <dbReference type="ARBA" id="ARBA00023125"/>
    </source>
</evidence>
<dbReference type="EMBL" id="CP050485">
    <property type="protein sequence ID" value="QOG27548.1"/>
    <property type="molecule type" value="Genomic_DNA"/>
</dbReference>
<evidence type="ECO:0000313" key="15">
    <source>
        <dbReference type="Proteomes" id="UP001241571"/>
    </source>
</evidence>
<dbReference type="Gene3D" id="3.40.50.2300">
    <property type="match status" value="1"/>
</dbReference>
<gene>
    <name evidence="12" type="ORF">EGM181_09925</name>
    <name evidence="10" type="ORF">HWH42_14245</name>
    <name evidence="11" type="ORF">QRX88_12890</name>
</gene>
<evidence type="ECO:0000313" key="10">
    <source>
        <dbReference type="EMBL" id="MBA0973729.1"/>
    </source>
</evidence>
<evidence type="ECO:0000259" key="9">
    <source>
        <dbReference type="PROSITE" id="PS51755"/>
    </source>
</evidence>
<feature type="DNA-binding region" description="OmpR/PhoB-type" evidence="7">
    <location>
        <begin position="127"/>
        <end position="225"/>
    </location>
</feature>
<dbReference type="GeneID" id="93224319"/>
<dbReference type="Gene3D" id="1.10.10.10">
    <property type="entry name" value="Winged helix-like DNA-binding domain superfamily/Winged helix DNA-binding domain"/>
    <property type="match status" value="1"/>
</dbReference>
<sequence>MQKIYLVEDDATIVSVLADYLRQWGYECYPAKKFAEILQEFRAVSPDLVLLDISLPYYNGYHWCQEIRNISEVPIIFLSSMDQQMNQIMAMNMGADDYLTKPFDLAFVLAKIQALLRRSYQYTHQQVQTFSLGEVTFHPIENLLKSKTESLPLSPNESRILSLLLQQQGKIVPKETIIEMLWNSEEFIDNNTLAVNMTRLRKKLSQTGLSDLIQTVKNKGYLIEKEQAYD</sequence>
<evidence type="ECO:0000256" key="6">
    <source>
        <dbReference type="PROSITE-ProRule" id="PRU00169"/>
    </source>
</evidence>
<dbReference type="CDD" id="cd18159">
    <property type="entry name" value="REC_OmpR_NsrR-like"/>
    <property type="match status" value="1"/>
</dbReference>
<dbReference type="InterPro" id="IPR039420">
    <property type="entry name" value="WalR-like"/>
</dbReference>
<dbReference type="GO" id="GO:0006355">
    <property type="term" value="P:regulation of DNA-templated transcription"/>
    <property type="evidence" value="ECO:0007669"/>
    <property type="project" value="InterPro"/>
</dbReference>
<dbReference type="GO" id="GO:0032993">
    <property type="term" value="C:protein-DNA complex"/>
    <property type="evidence" value="ECO:0007669"/>
    <property type="project" value="TreeGrafter"/>
</dbReference>
<evidence type="ECO:0000256" key="5">
    <source>
        <dbReference type="ARBA" id="ARBA00023163"/>
    </source>
</evidence>
<dbReference type="SUPFAM" id="SSF46894">
    <property type="entry name" value="C-terminal effector domain of the bipartite response regulators"/>
    <property type="match status" value="1"/>
</dbReference>
<dbReference type="Gene3D" id="6.10.250.690">
    <property type="match status" value="1"/>
</dbReference>
<proteinExistence type="predicted"/>
<evidence type="ECO:0000313" key="12">
    <source>
        <dbReference type="EMBL" id="QOG27548.1"/>
    </source>
</evidence>
<keyword evidence="5" id="KW-0804">Transcription</keyword>